<reference evidence="3 4" key="1">
    <citation type="journal article" date="2023" name="Commun. Biol.">
        <title>Genome analysis of Parmales, the sister group of diatoms, reveals the evolutionary specialization of diatoms from phago-mixotrophs to photoautotrophs.</title>
        <authorList>
            <person name="Ban H."/>
            <person name="Sato S."/>
            <person name="Yoshikawa S."/>
            <person name="Yamada K."/>
            <person name="Nakamura Y."/>
            <person name="Ichinomiya M."/>
            <person name="Sato N."/>
            <person name="Blanc-Mathieu R."/>
            <person name="Endo H."/>
            <person name="Kuwata A."/>
            <person name="Ogata H."/>
        </authorList>
    </citation>
    <scope>NUCLEOTIDE SEQUENCE [LARGE SCALE GENOMIC DNA]</scope>
</reference>
<feature type="chain" id="PRO_5046770592" evidence="2">
    <location>
        <begin position="17"/>
        <end position="148"/>
    </location>
</feature>
<keyword evidence="4" id="KW-1185">Reference proteome</keyword>
<feature type="signal peptide" evidence="2">
    <location>
        <begin position="1"/>
        <end position="16"/>
    </location>
</feature>
<protein>
    <submittedName>
        <fullName evidence="3">Uncharacterized protein</fullName>
    </submittedName>
</protein>
<accession>A0ABQ6N026</accession>
<evidence type="ECO:0000313" key="4">
    <source>
        <dbReference type="Proteomes" id="UP001165060"/>
    </source>
</evidence>
<evidence type="ECO:0000256" key="1">
    <source>
        <dbReference type="SAM" id="MobiDB-lite"/>
    </source>
</evidence>
<keyword evidence="2" id="KW-0732">Signal</keyword>
<proteinExistence type="predicted"/>
<name>A0ABQ6N026_9STRA</name>
<feature type="region of interest" description="Disordered" evidence="1">
    <location>
        <begin position="76"/>
        <end position="107"/>
    </location>
</feature>
<evidence type="ECO:0000256" key="2">
    <source>
        <dbReference type="SAM" id="SignalP"/>
    </source>
</evidence>
<comment type="caution">
    <text evidence="3">The sequence shown here is derived from an EMBL/GenBank/DDBJ whole genome shotgun (WGS) entry which is preliminary data.</text>
</comment>
<gene>
    <name evidence="3" type="ORF">TeGR_g1694</name>
</gene>
<dbReference type="Proteomes" id="UP001165060">
    <property type="component" value="Unassembled WGS sequence"/>
</dbReference>
<evidence type="ECO:0000313" key="3">
    <source>
        <dbReference type="EMBL" id="GMI36638.1"/>
    </source>
</evidence>
<organism evidence="3 4">
    <name type="scientific">Tetraparma gracilis</name>
    <dbReference type="NCBI Taxonomy" id="2962635"/>
    <lineage>
        <taxon>Eukaryota</taxon>
        <taxon>Sar</taxon>
        <taxon>Stramenopiles</taxon>
        <taxon>Ochrophyta</taxon>
        <taxon>Bolidophyceae</taxon>
        <taxon>Parmales</taxon>
        <taxon>Triparmaceae</taxon>
        <taxon>Tetraparma</taxon>
    </lineage>
</organism>
<dbReference type="EMBL" id="BRYB01004777">
    <property type="protein sequence ID" value="GMI36638.1"/>
    <property type="molecule type" value="Genomic_DNA"/>
</dbReference>
<sequence>MRLLTAFLVLATAAAAQVASPDASNGNGGHGLSGGTVRRRLEDTLAPADGACSNHIQDNDETGVDCGGVSCNACPDDGSNQDHSYSYSYDDNEDDNDEHHCSSGLQDEDETGIDCGGASCDACVVAHCADYIQNEDETGTDCGGADCG</sequence>